<accession>A0A9Q1HXI7</accession>
<keyword evidence="2" id="KW-0813">Transport</keyword>
<dbReference type="EMBL" id="JAFJMO010000009">
    <property type="protein sequence ID" value="KAJ8268152.1"/>
    <property type="molecule type" value="Genomic_DNA"/>
</dbReference>
<dbReference type="InterPro" id="IPR000566">
    <property type="entry name" value="Lipocln_cytosolic_FA-bd_dom"/>
</dbReference>
<dbReference type="Gene3D" id="2.40.128.20">
    <property type="match status" value="1"/>
</dbReference>
<dbReference type="PROSITE" id="PS00214">
    <property type="entry name" value="FABP"/>
    <property type="match status" value="1"/>
</dbReference>
<protein>
    <recommendedName>
        <fullName evidence="3">Cytosolic fatty-acid binding proteins domain-containing protein</fullName>
    </recommendedName>
</protein>
<dbReference type="InterPro" id="IPR012674">
    <property type="entry name" value="Calycin"/>
</dbReference>
<evidence type="ECO:0000313" key="5">
    <source>
        <dbReference type="Proteomes" id="UP001152803"/>
    </source>
</evidence>
<evidence type="ECO:0000256" key="1">
    <source>
        <dbReference type="ARBA" id="ARBA00008390"/>
    </source>
</evidence>
<feature type="domain" description="Cytosolic fatty-acid binding proteins" evidence="3">
    <location>
        <begin position="6"/>
        <end position="23"/>
    </location>
</feature>
<proteinExistence type="inferred from homology"/>
<dbReference type="PRINTS" id="PR00178">
    <property type="entry name" value="FATTYACIDBP"/>
</dbReference>
<dbReference type="OrthoDB" id="412780at2759"/>
<dbReference type="InterPro" id="IPR000463">
    <property type="entry name" value="Fatty_acid-bd"/>
</dbReference>
<dbReference type="GO" id="GO:0008289">
    <property type="term" value="F:lipid binding"/>
    <property type="evidence" value="ECO:0007669"/>
    <property type="project" value="InterPro"/>
</dbReference>
<comment type="similarity">
    <text evidence="1 2">Belongs to the calycin superfamily. Fatty-acid binding protein (FABP) family.</text>
</comment>
<gene>
    <name evidence="4" type="ORF">COCON_G00133240</name>
</gene>
<sequence>MDAFVGKWKLMTSENFDEYMKAIDVPLITRKAAVALKPKLIIKVEGDTIELTLESTFKTTVIKFKLGEEFDETTGDGRDVKSIMTLEETEGKPPKLVHVQKWEGKETSLVREVTGDKLKLTLTFGKVESIRHYEKC</sequence>
<dbReference type="PANTHER" id="PTHR11955">
    <property type="entry name" value="FATTY ACID BINDING PROTEIN"/>
    <property type="match status" value="1"/>
</dbReference>
<comment type="caution">
    <text evidence="4">The sequence shown here is derived from an EMBL/GenBank/DDBJ whole genome shotgun (WGS) entry which is preliminary data.</text>
</comment>
<keyword evidence="5" id="KW-1185">Reference proteome</keyword>
<evidence type="ECO:0000259" key="3">
    <source>
        <dbReference type="PROSITE" id="PS00214"/>
    </source>
</evidence>
<dbReference type="AlphaFoldDB" id="A0A9Q1HXI7"/>
<dbReference type="FunFam" id="2.40.128.20:FF:000001">
    <property type="entry name" value="Fatty acid-binding protein, adipocyte"/>
    <property type="match status" value="1"/>
</dbReference>
<evidence type="ECO:0000313" key="4">
    <source>
        <dbReference type="EMBL" id="KAJ8268152.1"/>
    </source>
</evidence>
<dbReference type="Pfam" id="PF00061">
    <property type="entry name" value="Lipocalin"/>
    <property type="match status" value="1"/>
</dbReference>
<reference evidence="4" key="1">
    <citation type="journal article" date="2023" name="Science">
        <title>Genome structures resolve the early diversification of teleost fishes.</title>
        <authorList>
            <person name="Parey E."/>
            <person name="Louis A."/>
            <person name="Montfort J."/>
            <person name="Bouchez O."/>
            <person name="Roques C."/>
            <person name="Iampietro C."/>
            <person name="Lluch J."/>
            <person name="Castinel A."/>
            <person name="Donnadieu C."/>
            <person name="Desvignes T."/>
            <person name="Floi Bucao C."/>
            <person name="Jouanno E."/>
            <person name="Wen M."/>
            <person name="Mejri S."/>
            <person name="Dirks R."/>
            <person name="Jansen H."/>
            <person name="Henkel C."/>
            <person name="Chen W.J."/>
            <person name="Zahm M."/>
            <person name="Cabau C."/>
            <person name="Klopp C."/>
            <person name="Thompson A.W."/>
            <person name="Robinson-Rechavi M."/>
            <person name="Braasch I."/>
            <person name="Lecointre G."/>
            <person name="Bobe J."/>
            <person name="Postlethwait J.H."/>
            <person name="Berthelot C."/>
            <person name="Roest Crollius H."/>
            <person name="Guiguen Y."/>
        </authorList>
    </citation>
    <scope>NUCLEOTIDE SEQUENCE</scope>
    <source>
        <strain evidence="4">Concon-B</strain>
    </source>
</reference>
<evidence type="ECO:0000256" key="2">
    <source>
        <dbReference type="RuleBase" id="RU003696"/>
    </source>
</evidence>
<dbReference type="InterPro" id="IPR031259">
    <property type="entry name" value="ILBP"/>
</dbReference>
<name>A0A9Q1HXI7_CONCO</name>
<organism evidence="4 5">
    <name type="scientific">Conger conger</name>
    <name type="common">Conger eel</name>
    <name type="synonym">Muraena conger</name>
    <dbReference type="NCBI Taxonomy" id="82655"/>
    <lineage>
        <taxon>Eukaryota</taxon>
        <taxon>Metazoa</taxon>
        <taxon>Chordata</taxon>
        <taxon>Craniata</taxon>
        <taxon>Vertebrata</taxon>
        <taxon>Euteleostomi</taxon>
        <taxon>Actinopterygii</taxon>
        <taxon>Neopterygii</taxon>
        <taxon>Teleostei</taxon>
        <taxon>Anguilliformes</taxon>
        <taxon>Congridae</taxon>
        <taxon>Conger</taxon>
    </lineage>
</organism>
<dbReference type="SUPFAM" id="SSF50814">
    <property type="entry name" value="Lipocalins"/>
    <property type="match status" value="1"/>
</dbReference>
<dbReference type="Proteomes" id="UP001152803">
    <property type="component" value="Unassembled WGS sequence"/>
</dbReference>